<organism evidence="6 7">
    <name type="scientific">Streptomyces hazeniae</name>
    <dbReference type="NCBI Taxonomy" id="3075538"/>
    <lineage>
        <taxon>Bacteria</taxon>
        <taxon>Bacillati</taxon>
        <taxon>Actinomycetota</taxon>
        <taxon>Actinomycetes</taxon>
        <taxon>Kitasatosporales</taxon>
        <taxon>Streptomycetaceae</taxon>
        <taxon>Streptomyces</taxon>
    </lineage>
</organism>
<feature type="domain" description="HTH tetR-type" evidence="5">
    <location>
        <begin position="20"/>
        <end position="80"/>
    </location>
</feature>
<keyword evidence="3" id="KW-0804">Transcription</keyword>
<dbReference type="PANTHER" id="PTHR30055">
    <property type="entry name" value="HTH-TYPE TRANSCRIPTIONAL REGULATOR RUTR"/>
    <property type="match status" value="1"/>
</dbReference>
<evidence type="ECO:0000256" key="2">
    <source>
        <dbReference type="ARBA" id="ARBA00023125"/>
    </source>
</evidence>
<dbReference type="PANTHER" id="PTHR30055:SF220">
    <property type="entry name" value="TETR-FAMILY REGULATORY PROTEIN"/>
    <property type="match status" value="1"/>
</dbReference>
<protein>
    <submittedName>
        <fullName evidence="6">TetR/AcrR family transcriptional regulator</fullName>
    </submittedName>
</protein>
<evidence type="ECO:0000256" key="1">
    <source>
        <dbReference type="ARBA" id="ARBA00023015"/>
    </source>
</evidence>
<dbReference type="InterPro" id="IPR025996">
    <property type="entry name" value="MT1864/Rv1816-like_C"/>
</dbReference>
<accession>A0ABU2NSN1</accession>
<dbReference type="Proteomes" id="UP001183414">
    <property type="component" value="Unassembled WGS sequence"/>
</dbReference>
<dbReference type="InterPro" id="IPR050109">
    <property type="entry name" value="HTH-type_TetR-like_transc_reg"/>
</dbReference>
<evidence type="ECO:0000259" key="5">
    <source>
        <dbReference type="PROSITE" id="PS50977"/>
    </source>
</evidence>
<comment type="caution">
    <text evidence="6">The sequence shown here is derived from an EMBL/GenBank/DDBJ whole genome shotgun (WGS) entry which is preliminary data.</text>
</comment>
<evidence type="ECO:0000313" key="6">
    <source>
        <dbReference type="EMBL" id="MDT0379989.1"/>
    </source>
</evidence>
<evidence type="ECO:0000313" key="7">
    <source>
        <dbReference type="Proteomes" id="UP001183414"/>
    </source>
</evidence>
<keyword evidence="2 4" id="KW-0238">DNA-binding</keyword>
<evidence type="ECO:0000256" key="3">
    <source>
        <dbReference type="ARBA" id="ARBA00023163"/>
    </source>
</evidence>
<sequence>MDDMGETSGKTGHRAAYHHGDLRNALIDAATDLAREGGPDAVVLRAAARRVGVSPTAAYRHFNGQGDLLFAVKVCGQRHLAESMAVAGELGPDATGDEVEDAVLAMGRGYISFALREPGLFRSAFCDTPELAMVLNQDGVPSPSSGEWQFRSFEMLIDVLDRLVACGRMPARRRPGAEVAAWSMVHGLSVLLLDGPFAQLPDDRREAAVDRTLRTLLAGFTAP</sequence>
<name>A0ABU2NSN1_9ACTN</name>
<dbReference type="SUPFAM" id="SSF48498">
    <property type="entry name" value="Tetracyclin repressor-like, C-terminal domain"/>
    <property type="match status" value="1"/>
</dbReference>
<gene>
    <name evidence="6" type="ORF">RM572_14590</name>
</gene>
<dbReference type="EMBL" id="JAVREQ010000012">
    <property type="protein sequence ID" value="MDT0379989.1"/>
    <property type="molecule type" value="Genomic_DNA"/>
</dbReference>
<evidence type="ECO:0000256" key="4">
    <source>
        <dbReference type="PROSITE-ProRule" id="PRU00335"/>
    </source>
</evidence>
<reference evidence="7" key="1">
    <citation type="submission" date="2023-07" db="EMBL/GenBank/DDBJ databases">
        <title>30 novel species of actinomycetes from the DSMZ collection.</title>
        <authorList>
            <person name="Nouioui I."/>
        </authorList>
    </citation>
    <scope>NUCLEOTIDE SEQUENCE [LARGE SCALE GENOMIC DNA]</scope>
    <source>
        <strain evidence="7">DSM 42041</strain>
    </source>
</reference>
<dbReference type="SUPFAM" id="SSF46689">
    <property type="entry name" value="Homeodomain-like"/>
    <property type="match status" value="1"/>
</dbReference>
<dbReference type="InterPro" id="IPR009057">
    <property type="entry name" value="Homeodomain-like_sf"/>
</dbReference>
<feature type="DNA-binding region" description="H-T-H motif" evidence="4">
    <location>
        <begin position="43"/>
        <end position="62"/>
    </location>
</feature>
<dbReference type="InterPro" id="IPR001647">
    <property type="entry name" value="HTH_TetR"/>
</dbReference>
<dbReference type="RefSeq" id="WP_311673769.1">
    <property type="nucleotide sequence ID" value="NZ_JAVREQ010000012.1"/>
</dbReference>
<proteinExistence type="predicted"/>
<dbReference type="InterPro" id="IPR036271">
    <property type="entry name" value="Tet_transcr_reg_TetR-rel_C_sf"/>
</dbReference>
<dbReference type="Pfam" id="PF00440">
    <property type="entry name" value="TetR_N"/>
    <property type="match status" value="1"/>
</dbReference>
<dbReference type="Gene3D" id="1.10.357.10">
    <property type="entry name" value="Tetracycline Repressor, domain 2"/>
    <property type="match status" value="1"/>
</dbReference>
<dbReference type="PROSITE" id="PS50977">
    <property type="entry name" value="HTH_TETR_2"/>
    <property type="match status" value="1"/>
</dbReference>
<dbReference type="Pfam" id="PF13305">
    <property type="entry name" value="TetR_C_33"/>
    <property type="match status" value="1"/>
</dbReference>
<keyword evidence="1" id="KW-0805">Transcription regulation</keyword>
<keyword evidence="7" id="KW-1185">Reference proteome</keyword>